<feature type="compositionally biased region" description="Basic and acidic residues" evidence="1">
    <location>
        <begin position="172"/>
        <end position="182"/>
    </location>
</feature>
<dbReference type="RefSeq" id="WP_215915600.1">
    <property type="nucleotide sequence ID" value="NZ_JAHKNI010000001.1"/>
</dbReference>
<name>A0ABS6ARZ2_9NOCA</name>
<dbReference type="EMBL" id="JAHKNI010000001">
    <property type="protein sequence ID" value="MBU3060797.1"/>
    <property type="molecule type" value="Genomic_DNA"/>
</dbReference>
<feature type="compositionally biased region" description="Basic and acidic residues" evidence="1">
    <location>
        <begin position="356"/>
        <end position="365"/>
    </location>
</feature>
<accession>A0ABS6ARZ2</accession>
<sequence>MSEDSTQLSVAELLARNGQGAPASGGGRRRRSGRGIAVNDLTGDLPQVRAGGGSAHAAPDHDEPAAHDPDGGFGYAAPSDYAAEPDHSPLSGPIAFYNPLAPSSQSISDAPSFDYQPPDYGAQNYGQPYPAEAPEPERNGWAPPGGPDLGRGDPFASPNGVQPTTGGRRARRELAESLAGRDDSDDSFAPPESAAPAPGGRRRRPEAEDESTEVRPFGGAFPADPSALATTAWSPNGPAPDPMAPPRRDRAPEPPARGEPAMPPRRNGADGPPPQGLPAWSARRRPGPDFPPQQDFPPPDRNGAPPDRNGAEPGVTVAWSLASRDQQLLSGPTLAGDMLRDEAERDGRRGPGRPSNRADRRDNRPVADLLAVDVHGATEIYPTVRPDEDDDLDYDEDDLLEFDDEDDEDDYEDERPSRRARSRPARSSALGARSKALLSGGDRPQWLSFGGGSDATGKRQWLVLGGQVVGAAVAGMLLFKGFEKMWDVLPFVALALAVVVILGLVALVRVLRRTDDLYSTVIAVVVGIFVTLGPLAFLLSTN</sequence>
<proteinExistence type="predicted"/>
<organism evidence="3 4">
    <name type="scientific">Nocardia albiluteola</name>
    <dbReference type="NCBI Taxonomy" id="2842303"/>
    <lineage>
        <taxon>Bacteria</taxon>
        <taxon>Bacillati</taxon>
        <taxon>Actinomycetota</taxon>
        <taxon>Actinomycetes</taxon>
        <taxon>Mycobacteriales</taxon>
        <taxon>Nocardiaceae</taxon>
        <taxon>Nocardia</taxon>
    </lineage>
</organism>
<evidence type="ECO:0000313" key="4">
    <source>
        <dbReference type="Proteomes" id="UP000733379"/>
    </source>
</evidence>
<feature type="region of interest" description="Disordered" evidence="1">
    <location>
        <begin position="400"/>
        <end position="437"/>
    </location>
</feature>
<reference evidence="3 4" key="1">
    <citation type="submission" date="2021-06" db="EMBL/GenBank/DDBJ databases">
        <title>Actinomycetes sequencing.</title>
        <authorList>
            <person name="Shan Q."/>
        </authorList>
    </citation>
    <scope>NUCLEOTIDE SEQUENCE [LARGE SCALE GENOMIC DNA]</scope>
    <source>
        <strain evidence="3 4">NEAU-G5</strain>
    </source>
</reference>
<feature type="compositionally biased region" description="Pro residues" evidence="1">
    <location>
        <begin position="288"/>
        <end position="300"/>
    </location>
</feature>
<feature type="compositionally biased region" description="Pro residues" evidence="1">
    <location>
        <begin position="253"/>
        <end position="263"/>
    </location>
</feature>
<feature type="region of interest" description="Disordered" evidence="1">
    <location>
        <begin position="1"/>
        <end position="370"/>
    </location>
</feature>
<comment type="caution">
    <text evidence="3">The sequence shown here is derived from an EMBL/GenBank/DDBJ whole genome shotgun (WGS) entry which is preliminary data.</text>
</comment>
<feature type="compositionally biased region" description="Low complexity" evidence="1">
    <location>
        <begin position="187"/>
        <end position="199"/>
    </location>
</feature>
<dbReference type="Proteomes" id="UP000733379">
    <property type="component" value="Unassembled WGS sequence"/>
</dbReference>
<evidence type="ECO:0000256" key="1">
    <source>
        <dbReference type="SAM" id="MobiDB-lite"/>
    </source>
</evidence>
<feature type="compositionally biased region" description="Acidic residues" evidence="1">
    <location>
        <begin position="400"/>
        <end position="413"/>
    </location>
</feature>
<evidence type="ECO:0000256" key="2">
    <source>
        <dbReference type="SAM" id="Phobius"/>
    </source>
</evidence>
<protein>
    <recommendedName>
        <fullName evidence="5">Transmembrane protein</fullName>
    </recommendedName>
</protein>
<keyword evidence="2" id="KW-0812">Transmembrane</keyword>
<gene>
    <name evidence="3" type="ORF">KO481_04565</name>
</gene>
<feature type="transmembrane region" description="Helical" evidence="2">
    <location>
        <begin position="491"/>
        <end position="511"/>
    </location>
</feature>
<evidence type="ECO:0008006" key="5">
    <source>
        <dbReference type="Google" id="ProtNLM"/>
    </source>
</evidence>
<evidence type="ECO:0000313" key="3">
    <source>
        <dbReference type="EMBL" id="MBU3060797.1"/>
    </source>
</evidence>
<feature type="compositionally biased region" description="Basic and acidic residues" evidence="1">
    <location>
        <begin position="58"/>
        <end position="70"/>
    </location>
</feature>
<feature type="compositionally biased region" description="Basic and acidic residues" evidence="1">
    <location>
        <begin position="338"/>
        <end position="349"/>
    </location>
</feature>
<keyword evidence="4" id="KW-1185">Reference proteome</keyword>
<feature type="compositionally biased region" description="Low complexity" evidence="1">
    <location>
        <begin position="425"/>
        <end position="434"/>
    </location>
</feature>
<feature type="transmembrane region" description="Helical" evidence="2">
    <location>
        <begin position="517"/>
        <end position="539"/>
    </location>
</feature>
<keyword evidence="2" id="KW-1133">Transmembrane helix</keyword>
<keyword evidence="2" id="KW-0472">Membrane</keyword>